<dbReference type="PROSITE" id="PS51318">
    <property type="entry name" value="TAT"/>
    <property type="match status" value="1"/>
</dbReference>
<dbReference type="InterPro" id="IPR006311">
    <property type="entry name" value="TAT_signal"/>
</dbReference>
<keyword evidence="5" id="KW-1185">Reference proteome</keyword>
<dbReference type="InterPro" id="IPR029058">
    <property type="entry name" value="AB_hydrolase_fold"/>
</dbReference>
<dbReference type="GO" id="GO:0016787">
    <property type="term" value="F:hydrolase activity"/>
    <property type="evidence" value="ECO:0007669"/>
    <property type="project" value="UniProtKB-KW"/>
</dbReference>
<evidence type="ECO:0000256" key="1">
    <source>
        <dbReference type="SAM" id="MobiDB-lite"/>
    </source>
</evidence>
<organism evidence="4 5">
    <name type="scientific">Streptomyces clavifer</name>
    <dbReference type="NCBI Taxonomy" id="68188"/>
    <lineage>
        <taxon>Bacteria</taxon>
        <taxon>Bacillati</taxon>
        <taxon>Actinomycetota</taxon>
        <taxon>Actinomycetes</taxon>
        <taxon>Kitasatosporales</taxon>
        <taxon>Streptomycetaceae</taxon>
        <taxon>Streptomyces</taxon>
    </lineage>
</organism>
<evidence type="ECO:0000256" key="2">
    <source>
        <dbReference type="SAM" id="SignalP"/>
    </source>
</evidence>
<feature type="region of interest" description="Disordered" evidence="1">
    <location>
        <begin position="30"/>
        <end position="49"/>
    </location>
</feature>
<name>A0ABS4VIZ6_9ACTN</name>
<accession>A0ABS4VIZ6</accession>
<proteinExistence type="predicted"/>
<evidence type="ECO:0000259" key="3">
    <source>
        <dbReference type="Pfam" id="PF12740"/>
    </source>
</evidence>
<sequence length="297" mass="30642">MLWRRSLLAPLAALTLVLSVSAGAGTASASAPTTGTAAAAPGPPAASSAGDFGAPGPYATAVEVGAITTLYYPRDIADSDRRHPVIVWGNGTNGTPLVYRDLLLHWASQGFIVAAANTPQSNLGISMRAGIDMLTRRNADPGSIFLHRVDLEHIGASGHSQGGAAAIVVGADPRIDAILPIQPGPLADINAVHVPALLLAGQKDSIVFPFLVKAFYNAADHIPAVYGELRGADHFTVVGDPGPFAAPTTAWFRAHLMGDRTARTQFFGTGCGICADTATWSDVRRNALALSVPAATP</sequence>
<feature type="chain" id="PRO_5045167355" evidence="2">
    <location>
        <begin position="23"/>
        <end position="297"/>
    </location>
</feature>
<dbReference type="RefSeq" id="WP_209471648.1">
    <property type="nucleotide sequence ID" value="NZ_BMWJ01000007.1"/>
</dbReference>
<reference evidence="4 5" key="1">
    <citation type="submission" date="2021-03" db="EMBL/GenBank/DDBJ databases">
        <title>Sequencing the genomes of 1000 actinobacteria strains.</title>
        <authorList>
            <person name="Klenk H.-P."/>
        </authorList>
    </citation>
    <scope>NUCLEOTIDE SEQUENCE [LARGE SCALE GENOMIC DNA]</scope>
    <source>
        <strain evidence="4 5">DSM 40843</strain>
    </source>
</reference>
<evidence type="ECO:0000313" key="4">
    <source>
        <dbReference type="EMBL" id="MBP2363899.1"/>
    </source>
</evidence>
<dbReference type="Pfam" id="PF12740">
    <property type="entry name" value="PETase"/>
    <property type="match status" value="1"/>
</dbReference>
<dbReference type="Proteomes" id="UP001519311">
    <property type="component" value="Unassembled WGS sequence"/>
</dbReference>
<feature type="domain" description="PET hydrolase/cutinase-like" evidence="3">
    <location>
        <begin position="68"/>
        <end position="267"/>
    </location>
</feature>
<gene>
    <name evidence="4" type="ORF">JOF59_006391</name>
</gene>
<dbReference type="SUPFAM" id="SSF53474">
    <property type="entry name" value="alpha/beta-Hydrolases"/>
    <property type="match status" value="1"/>
</dbReference>
<evidence type="ECO:0000313" key="5">
    <source>
        <dbReference type="Proteomes" id="UP001519311"/>
    </source>
</evidence>
<feature type="signal peptide" evidence="2">
    <location>
        <begin position="1"/>
        <end position="22"/>
    </location>
</feature>
<protein>
    <submittedName>
        <fullName evidence="4">Dienelactone hydrolase</fullName>
    </submittedName>
</protein>
<comment type="caution">
    <text evidence="4">The sequence shown here is derived from an EMBL/GenBank/DDBJ whole genome shotgun (WGS) entry which is preliminary data.</text>
</comment>
<dbReference type="Gene3D" id="3.40.50.1820">
    <property type="entry name" value="alpha/beta hydrolase"/>
    <property type="match status" value="1"/>
</dbReference>
<dbReference type="EMBL" id="JAGINS010000002">
    <property type="protein sequence ID" value="MBP2363899.1"/>
    <property type="molecule type" value="Genomic_DNA"/>
</dbReference>
<keyword evidence="2" id="KW-0732">Signal</keyword>
<dbReference type="InterPro" id="IPR041127">
    <property type="entry name" value="PET_hydrolase/cutinase-like"/>
</dbReference>
<keyword evidence="4" id="KW-0378">Hydrolase</keyword>